<protein>
    <submittedName>
        <fullName evidence="8">DNA-binding response regulator, OmpR family, contains REC and winged-helix (WHTH) domain</fullName>
    </submittedName>
</protein>
<dbReference type="GO" id="GO:0000156">
    <property type="term" value="F:phosphorelay response regulator activity"/>
    <property type="evidence" value="ECO:0007669"/>
    <property type="project" value="TreeGrafter"/>
</dbReference>
<dbReference type="Pfam" id="PF08663">
    <property type="entry name" value="HalX"/>
    <property type="match status" value="1"/>
</dbReference>
<dbReference type="PANTHER" id="PTHR48111:SF1">
    <property type="entry name" value="TWO-COMPONENT RESPONSE REGULATOR ORR33"/>
    <property type="match status" value="1"/>
</dbReference>
<dbReference type="PANTHER" id="PTHR48111">
    <property type="entry name" value="REGULATOR OF RPOS"/>
    <property type="match status" value="1"/>
</dbReference>
<dbReference type="AlphaFoldDB" id="A0A1I6KL05"/>
<accession>A0A1I6KL05</accession>
<evidence type="ECO:0000313" key="9">
    <source>
        <dbReference type="Proteomes" id="UP000199062"/>
    </source>
</evidence>
<dbReference type="InterPro" id="IPR011006">
    <property type="entry name" value="CheY-like_superfamily"/>
</dbReference>
<evidence type="ECO:0000256" key="6">
    <source>
        <dbReference type="PROSITE-ProRule" id="PRU00169"/>
    </source>
</evidence>
<dbReference type="Proteomes" id="UP000199062">
    <property type="component" value="Unassembled WGS sequence"/>
</dbReference>
<dbReference type="InterPro" id="IPR039420">
    <property type="entry name" value="WalR-like"/>
</dbReference>
<name>A0A1I6KL05_9EURY</name>
<dbReference type="Gene3D" id="3.40.50.2300">
    <property type="match status" value="1"/>
</dbReference>
<dbReference type="Pfam" id="PF00072">
    <property type="entry name" value="Response_reg"/>
    <property type="match status" value="1"/>
</dbReference>
<organism evidence="8 9">
    <name type="scientific">Halomicrobium zhouii</name>
    <dbReference type="NCBI Taxonomy" id="767519"/>
    <lineage>
        <taxon>Archaea</taxon>
        <taxon>Methanobacteriati</taxon>
        <taxon>Methanobacteriota</taxon>
        <taxon>Stenosarchaea group</taxon>
        <taxon>Halobacteria</taxon>
        <taxon>Halobacteriales</taxon>
        <taxon>Haloarculaceae</taxon>
        <taxon>Halomicrobium</taxon>
    </lineage>
</organism>
<evidence type="ECO:0000256" key="3">
    <source>
        <dbReference type="ARBA" id="ARBA00023015"/>
    </source>
</evidence>
<evidence type="ECO:0000259" key="7">
    <source>
        <dbReference type="PROSITE" id="PS50110"/>
    </source>
</evidence>
<evidence type="ECO:0000313" key="8">
    <source>
        <dbReference type="EMBL" id="SFR91943.1"/>
    </source>
</evidence>
<dbReference type="GO" id="GO:0006355">
    <property type="term" value="P:regulation of DNA-templated transcription"/>
    <property type="evidence" value="ECO:0007669"/>
    <property type="project" value="TreeGrafter"/>
</dbReference>
<keyword evidence="9" id="KW-1185">Reference proteome</keyword>
<dbReference type="SMART" id="SM00448">
    <property type="entry name" value="REC"/>
    <property type="match status" value="1"/>
</dbReference>
<keyword evidence="2" id="KW-0902">Two-component regulatory system</keyword>
<gene>
    <name evidence="8" type="ORF">SAMN05216559_0989</name>
</gene>
<dbReference type="GO" id="GO:0000976">
    <property type="term" value="F:transcription cis-regulatory region binding"/>
    <property type="evidence" value="ECO:0007669"/>
    <property type="project" value="TreeGrafter"/>
</dbReference>
<keyword evidence="4 8" id="KW-0238">DNA-binding</keyword>
<reference evidence="8 9" key="1">
    <citation type="submission" date="2016-10" db="EMBL/GenBank/DDBJ databases">
        <authorList>
            <person name="de Groot N.N."/>
        </authorList>
    </citation>
    <scope>NUCLEOTIDE SEQUENCE [LARGE SCALE GENOMIC DNA]</scope>
    <source>
        <strain evidence="8 9">CGMCC 1.10457</strain>
    </source>
</reference>
<evidence type="ECO:0000256" key="1">
    <source>
        <dbReference type="ARBA" id="ARBA00022553"/>
    </source>
</evidence>
<dbReference type="InterPro" id="IPR013971">
    <property type="entry name" value="HalX_domain"/>
</dbReference>
<dbReference type="InterPro" id="IPR001789">
    <property type="entry name" value="Sig_transdc_resp-reg_receiver"/>
</dbReference>
<dbReference type="GO" id="GO:0032993">
    <property type="term" value="C:protein-DNA complex"/>
    <property type="evidence" value="ECO:0007669"/>
    <property type="project" value="TreeGrafter"/>
</dbReference>
<dbReference type="RefSeq" id="WP_089814421.1">
    <property type="nucleotide sequence ID" value="NZ_FOZK01000001.1"/>
</dbReference>
<dbReference type="GO" id="GO:0005829">
    <property type="term" value="C:cytosol"/>
    <property type="evidence" value="ECO:0007669"/>
    <property type="project" value="TreeGrafter"/>
</dbReference>
<dbReference type="PROSITE" id="PS50110">
    <property type="entry name" value="RESPONSE_REGULATORY"/>
    <property type="match status" value="1"/>
</dbReference>
<keyword evidence="5" id="KW-0804">Transcription</keyword>
<feature type="modified residue" description="4-aspartylphosphate" evidence="6">
    <location>
        <position position="55"/>
    </location>
</feature>
<evidence type="ECO:0000256" key="5">
    <source>
        <dbReference type="ARBA" id="ARBA00023163"/>
    </source>
</evidence>
<dbReference type="STRING" id="767519.SAMN05216559_0989"/>
<proteinExistence type="predicted"/>
<evidence type="ECO:0000256" key="2">
    <source>
        <dbReference type="ARBA" id="ARBA00023012"/>
    </source>
</evidence>
<dbReference type="OrthoDB" id="86314at2157"/>
<sequence length="198" mass="22134">MTGTNRAQVLVVDDEREVADAYAAQLSDRYEVSTAYSGHEALDALTPDVDVVLLDRRMPELAGGDVLREIRERGLDARVAMVTAIDPDFDIIDMPFDDYLVKPATGEDLFDTVERLLTCAAYESHVRTFYALSSKHAALQATKTDAELEESEEFRELRAELEAHRAELDRIVAGFDEDDYEVLLRDFDTQDPSPSGGE</sequence>
<feature type="domain" description="Response regulatory" evidence="7">
    <location>
        <begin position="8"/>
        <end position="117"/>
    </location>
</feature>
<dbReference type="SUPFAM" id="SSF52172">
    <property type="entry name" value="CheY-like"/>
    <property type="match status" value="1"/>
</dbReference>
<keyword evidence="3" id="KW-0805">Transcription regulation</keyword>
<keyword evidence="1 6" id="KW-0597">Phosphoprotein</keyword>
<evidence type="ECO:0000256" key="4">
    <source>
        <dbReference type="ARBA" id="ARBA00023125"/>
    </source>
</evidence>
<dbReference type="EMBL" id="FOZK01000001">
    <property type="protein sequence ID" value="SFR91943.1"/>
    <property type="molecule type" value="Genomic_DNA"/>
</dbReference>